<name>A0ABD3LXC9_EUCGL</name>
<proteinExistence type="predicted"/>
<reference evidence="3 4" key="1">
    <citation type="submission" date="2024-11" db="EMBL/GenBank/DDBJ databases">
        <title>Chromosome-level genome assembly of Eucalyptus globulus Labill. provides insights into its genome evolution.</title>
        <authorList>
            <person name="Li X."/>
        </authorList>
    </citation>
    <scope>NUCLEOTIDE SEQUENCE [LARGE SCALE GENOMIC DNA]</scope>
    <source>
        <strain evidence="3">CL2024</strain>
        <tissue evidence="3">Fresh tender leaves</tissue>
    </source>
</reference>
<evidence type="ECO:0000259" key="2">
    <source>
        <dbReference type="Pfam" id="PF05678"/>
    </source>
</evidence>
<accession>A0ABD3LXC9</accession>
<dbReference type="EMBL" id="JBJKBG010000001">
    <property type="protein sequence ID" value="KAL3755159.1"/>
    <property type="molecule type" value="Genomic_DNA"/>
</dbReference>
<dbReference type="AlphaFoldDB" id="A0ABD3LXC9"/>
<dbReference type="PANTHER" id="PTHR33624:SF2">
    <property type="entry name" value="SIGMA FACTOR BINDING PROTEIN 1, CHLOROPLASTIC"/>
    <property type="match status" value="1"/>
</dbReference>
<dbReference type="InterPro" id="IPR039335">
    <property type="entry name" value="SIB1/2"/>
</dbReference>
<feature type="compositionally biased region" description="Basic residues" evidence="1">
    <location>
        <begin position="9"/>
        <end position="23"/>
    </location>
</feature>
<keyword evidence="4" id="KW-1185">Reference proteome</keyword>
<dbReference type="Pfam" id="PF05678">
    <property type="entry name" value="VQ"/>
    <property type="match status" value="1"/>
</dbReference>
<protein>
    <recommendedName>
        <fullName evidence="2">VQ domain-containing protein</fullName>
    </recommendedName>
</protein>
<gene>
    <name evidence="3" type="ORF">ACJRO7_002246</name>
</gene>
<sequence length="155" mass="16905">MDGMLCSMQKRKPTKRSKPKSKPIKVVYISNPMRVKTSASQFRALVQELTGRDAEFPDPAKFHGSDPDGVGAAAPRAVVDAADDDVVEPGRRLSLPKVGSVQDLHQHHQNHPSGDHGRLGAGNYEPFDDVFTPQMLETLLLPSSLLYESSPMDSA</sequence>
<feature type="domain" description="VQ" evidence="2">
    <location>
        <begin position="29"/>
        <end position="54"/>
    </location>
</feature>
<evidence type="ECO:0000256" key="1">
    <source>
        <dbReference type="SAM" id="MobiDB-lite"/>
    </source>
</evidence>
<feature type="region of interest" description="Disordered" evidence="1">
    <location>
        <begin position="1"/>
        <end position="23"/>
    </location>
</feature>
<dbReference type="Proteomes" id="UP001634007">
    <property type="component" value="Unassembled WGS sequence"/>
</dbReference>
<feature type="region of interest" description="Disordered" evidence="1">
    <location>
        <begin position="103"/>
        <end position="124"/>
    </location>
</feature>
<organism evidence="3 4">
    <name type="scientific">Eucalyptus globulus</name>
    <name type="common">Tasmanian blue gum</name>
    <dbReference type="NCBI Taxonomy" id="34317"/>
    <lineage>
        <taxon>Eukaryota</taxon>
        <taxon>Viridiplantae</taxon>
        <taxon>Streptophyta</taxon>
        <taxon>Embryophyta</taxon>
        <taxon>Tracheophyta</taxon>
        <taxon>Spermatophyta</taxon>
        <taxon>Magnoliopsida</taxon>
        <taxon>eudicotyledons</taxon>
        <taxon>Gunneridae</taxon>
        <taxon>Pentapetalae</taxon>
        <taxon>rosids</taxon>
        <taxon>malvids</taxon>
        <taxon>Myrtales</taxon>
        <taxon>Myrtaceae</taxon>
        <taxon>Myrtoideae</taxon>
        <taxon>Eucalypteae</taxon>
        <taxon>Eucalyptus</taxon>
    </lineage>
</organism>
<evidence type="ECO:0000313" key="4">
    <source>
        <dbReference type="Proteomes" id="UP001634007"/>
    </source>
</evidence>
<evidence type="ECO:0000313" key="3">
    <source>
        <dbReference type="EMBL" id="KAL3755159.1"/>
    </source>
</evidence>
<dbReference type="PANTHER" id="PTHR33624">
    <property type="entry name" value="SIGMA FACTOR BINDING PROTEIN 1, CHLOROPLASTIC"/>
    <property type="match status" value="1"/>
</dbReference>
<comment type="caution">
    <text evidence="3">The sequence shown here is derived from an EMBL/GenBank/DDBJ whole genome shotgun (WGS) entry which is preliminary data.</text>
</comment>
<dbReference type="InterPro" id="IPR008889">
    <property type="entry name" value="VQ"/>
</dbReference>